<dbReference type="EMBL" id="KN833807">
    <property type="protein sequence ID" value="KIK18357.1"/>
    <property type="molecule type" value="Genomic_DNA"/>
</dbReference>
<gene>
    <name evidence="2" type="ORF">PISMIDRAFT_24666</name>
</gene>
<reference evidence="2 3" key="1">
    <citation type="submission" date="2014-04" db="EMBL/GenBank/DDBJ databases">
        <authorList>
            <consortium name="DOE Joint Genome Institute"/>
            <person name="Kuo A."/>
            <person name="Kohler A."/>
            <person name="Costa M.D."/>
            <person name="Nagy L.G."/>
            <person name="Floudas D."/>
            <person name="Copeland A."/>
            <person name="Barry K.W."/>
            <person name="Cichocki N."/>
            <person name="Veneault-Fourrey C."/>
            <person name="LaButti K."/>
            <person name="Lindquist E.A."/>
            <person name="Lipzen A."/>
            <person name="Lundell T."/>
            <person name="Morin E."/>
            <person name="Murat C."/>
            <person name="Sun H."/>
            <person name="Tunlid A."/>
            <person name="Henrissat B."/>
            <person name="Grigoriev I.V."/>
            <person name="Hibbett D.S."/>
            <person name="Martin F."/>
            <person name="Nordberg H.P."/>
            <person name="Cantor M.N."/>
            <person name="Hua S.X."/>
        </authorList>
    </citation>
    <scope>NUCLEOTIDE SEQUENCE [LARGE SCALE GENOMIC DNA]</scope>
    <source>
        <strain evidence="2 3">441</strain>
    </source>
</reference>
<keyword evidence="3" id="KW-1185">Reference proteome</keyword>
<evidence type="ECO:0000313" key="3">
    <source>
        <dbReference type="Proteomes" id="UP000054018"/>
    </source>
</evidence>
<organism evidence="2 3">
    <name type="scientific">Pisolithus microcarpus 441</name>
    <dbReference type="NCBI Taxonomy" id="765257"/>
    <lineage>
        <taxon>Eukaryota</taxon>
        <taxon>Fungi</taxon>
        <taxon>Dikarya</taxon>
        <taxon>Basidiomycota</taxon>
        <taxon>Agaricomycotina</taxon>
        <taxon>Agaricomycetes</taxon>
        <taxon>Agaricomycetidae</taxon>
        <taxon>Boletales</taxon>
        <taxon>Sclerodermatineae</taxon>
        <taxon>Pisolithaceae</taxon>
        <taxon>Pisolithus</taxon>
    </lineage>
</organism>
<sequence length="195" mass="22748">MFIGTVVSNGDDDDDDDDDDNRQVSPAGGDDARLLGTRKQMGWWPRLARLHIVAFFCLEGALVTTYSSEHARRVEGLVFMPRELQTRGNTFDRRSTYDFFVHHLVVVVLHRGFLRRLSLTSMTRSTVRPFEVWFFSVELFLKDLHQSRSPNLKSFGSFHYWKVAGVFDYLTEETVFVNFLLEQCTPSFPVRWFDH</sequence>
<feature type="region of interest" description="Disordered" evidence="1">
    <location>
        <begin position="1"/>
        <end position="33"/>
    </location>
</feature>
<proteinExistence type="predicted"/>
<evidence type="ECO:0000313" key="2">
    <source>
        <dbReference type="EMBL" id="KIK18357.1"/>
    </source>
</evidence>
<protein>
    <submittedName>
        <fullName evidence="2">Unplaced genomic scaffold scaffold_123, whole genome shotgun sequence</fullName>
    </submittedName>
</protein>
<accession>A0A0C9Z7H6</accession>
<evidence type="ECO:0000256" key="1">
    <source>
        <dbReference type="SAM" id="MobiDB-lite"/>
    </source>
</evidence>
<reference evidence="3" key="2">
    <citation type="submission" date="2015-01" db="EMBL/GenBank/DDBJ databases">
        <title>Evolutionary Origins and Diversification of the Mycorrhizal Mutualists.</title>
        <authorList>
            <consortium name="DOE Joint Genome Institute"/>
            <consortium name="Mycorrhizal Genomics Consortium"/>
            <person name="Kohler A."/>
            <person name="Kuo A."/>
            <person name="Nagy L.G."/>
            <person name="Floudas D."/>
            <person name="Copeland A."/>
            <person name="Barry K.W."/>
            <person name="Cichocki N."/>
            <person name="Veneault-Fourrey C."/>
            <person name="LaButti K."/>
            <person name="Lindquist E.A."/>
            <person name="Lipzen A."/>
            <person name="Lundell T."/>
            <person name="Morin E."/>
            <person name="Murat C."/>
            <person name="Riley R."/>
            <person name="Ohm R."/>
            <person name="Sun H."/>
            <person name="Tunlid A."/>
            <person name="Henrissat B."/>
            <person name="Grigoriev I.V."/>
            <person name="Hibbett D.S."/>
            <person name="Martin F."/>
        </authorList>
    </citation>
    <scope>NUCLEOTIDE SEQUENCE [LARGE SCALE GENOMIC DNA]</scope>
    <source>
        <strain evidence="3">441</strain>
    </source>
</reference>
<dbReference type="HOGENOM" id="CLU_1396852_0_0_1"/>
<dbReference type="Proteomes" id="UP000054018">
    <property type="component" value="Unassembled WGS sequence"/>
</dbReference>
<feature type="compositionally biased region" description="Acidic residues" evidence="1">
    <location>
        <begin position="10"/>
        <end position="20"/>
    </location>
</feature>
<dbReference type="AlphaFoldDB" id="A0A0C9Z7H6"/>
<name>A0A0C9Z7H6_9AGAM</name>